<feature type="chain" id="PRO_5045086109" evidence="1">
    <location>
        <begin position="28"/>
        <end position="387"/>
    </location>
</feature>
<dbReference type="RefSeq" id="WP_191204335.1">
    <property type="nucleotide sequence ID" value="NZ_JACXZA010000003.1"/>
</dbReference>
<dbReference type="PANTHER" id="PTHR40446:SF2">
    <property type="entry name" value="N-ACETYLGLUCOSAMINE-1-PHOSPHODIESTER ALPHA-N-ACETYLGLUCOSAMINIDASE"/>
    <property type="match status" value="1"/>
</dbReference>
<feature type="domain" description="BIG2" evidence="2">
    <location>
        <begin position="88"/>
        <end position="130"/>
    </location>
</feature>
<keyword evidence="4" id="KW-0378">Hydrolase</keyword>
<evidence type="ECO:0000259" key="2">
    <source>
        <dbReference type="Pfam" id="PF02368"/>
    </source>
</evidence>
<organism evidence="4 5">
    <name type="scientific">Paenibacillus terricola</name>
    <dbReference type="NCBI Taxonomy" id="2763503"/>
    <lineage>
        <taxon>Bacteria</taxon>
        <taxon>Bacillati</taxon>
        <taxon>Bacillota</taxon>
        <taxon>Bacilli</taxon>
        <taxon>Bacillales</taxon>
        <taxon>Paenibacillaceae</taxon>
        <taxon>Paenibacillus</taxon>
    </lineage>
</organism>
<dbReference type="PANTHER" id="PTHR40446">
    <property type="entry name" value="N-ACETYLGLUCOSAMINE-1-PHOSPHODIESTER ALPHA-N-ACETYLGLUCOSAMINIDASE"/>
    <property type="match status" value="1"/>
</dbReference>
<protein>
    <submittedName>
        <fullName evidence="4">Phosphodiester glycosidase family protein</fullName>
    </submittedName>
</protein>
<evidence type="ECO:0000256" key="1">
    <source>
        <dbReference type="SAM" id="SignalP"/>
    </source>
</evidence>
<dbReference type="Gene3D" id="2.60.40.1080">
    <property type="match status" value="1"/>
</dbReference>
<dbReference type="Pfam" id="PF02368">
    <property type="entry name" value="Big_2"/>
    <property type="match status" value="1"/>
</dbReference>
<dbReference type="Pfam" id="PF09992">
    <property type="entry name" value="NAGPA"/>
    <property type="match status" value="1"/>
</dbReference>
<dbReference type="Proteomes" id="UP000609346">
    <property type="component" value="Unassembled WGS sequence"/>
</dbReference>
<reference evidence="4 5" key="1">
    <citation type="submission" date="2020-09" db="EMBL/GenBank/DDBJ databases">
        <title>Paenibacillus sp. strain PR3 16S rRNA gene Genome sequencing and assembly.</title>
        <authorList>
            <person name="Kim J."/>
        </authorList>
    </citation>
    <scope>NUCLEOTIDE SEQUENCE [LARGE SCALE GENOMIC DNA]</scope>
    <source>
        <strain evidence="4 5">PR3</strain>
    </source>
</reference>
<comment type="caution">
    <text evidence="4">The sequence shown here is derived from an EMBL/GenBank/DDBJ whole genome shotgun (WGS) entry which is preliminary data.</text>
</comment>
<dbReference type="GO" id="GO:0016798">
    <property type="term" value="F:hydrolase activity, acting on glycosyl bonds"/>
    <property type="evidence" value="ECO:0007669"/>
    <property type="project" value="UniProtKB-KW"/>
</dbReference>
<keyword evidence="4" id="KW-0326">Glycosidase</keyword>
<accession>A0ABR8MVU6</accession>
<keyword evidence="1" id="KW-0732">Signal</keyword>
<dbReference type="InterPro" id="IPR018711">
    <property type="entry name" value="NAGPA"/>
</dbReference>
<dbReference type="SUPFAM" id="SSF49373">
    <property type="entry name" value="Invasin/intimin cell-adhesion fragments"/>
    <property type="match status" value="1"/>
</dbReference>
<keyword evidence="5" id="KW-1185">Reference proteome</keyword>
<name>A0ABR8MVU6_9BACL</name>
<feature type="domain" description="Phosphodiester glycosidase" evidence="3">
    <location>
        <begin position="193"/>
        <end position="380"/>
    </location>
</feature>
<dbReference type="InterPro" id="IPR008964">
    <property type="entry name" value="Invasin/intimin_cell_adhesion"/>
</dbReference>
<dbReference type="InterPro" id="IPR003343">
    <property type="entry name" value="Big_2"/>
</dbReference>
<gene>
    <name evidence="4" type="ORF">H8B09_15065</name>
</gene>
<evidence type="ECO:0000259" key="3">
    <source>
        <dbReference type="Pfam" id="PF09992"/>
    </source>
</evidence>
<evidence type="ECO:0000313" key="4">
    <source>
        <dbReference type="EMBL" id="MBD3920083.1"/>
    </source>
</evidence>
<evidence type="ECO:0000313" key="5">
    <source>
        <dbReference type="Proteomes" id="UP000609346"/>
    </source>
</evidence>
<sequence length="387" mass="40340">MNKKHWKQGALLLLAAATMIVSHNGGAAHVYAENTSSGTSAVPTSSNISDVNESKLKITYASEKQKVKVNARVFLRDKVKASQPAVLSYAIGNAAIARVEPNGLVTGLKAGTTKVTITAESQSETVRITVPIEVTAAVAVAAPKYASVKVMVSGKTYTVQTVTVPKGTPVTAGLANKTVGQVQSLRGMAAAYRADVAVNGTFFSAYEDPPIPYGNIISNGDVANISNLGTTIGFRADGTAVMDTLRIRTTTRRIAGKEDKSYVMTNDKGDALNWGDVHTAIGAGPRLVVNGEVKIDAETEGFRDPKILTGGGARSGIGIKKDGSILIATIPGATMKQWAAVMLKLGAYQAMNLDGGASSGLLLKDKTITAEGRLLSNALLFGSGLKY</sequence>
<feature type="signal peptide" evidence="1">
    <location>
        <begin position="1"/>
        <end position="27"/>
    </location>
</feature>
<proteinExistence type="predicted"/>
<dbReference type="EMBL" id="JACXZA010000003">
    <property type="protein sequence ID" value="MBD3920083.1"/>
    <property type="molecule type" value="Genomic_DNA"/>
</dbReference>